<name>A0A221V170_9FLAO</name>
<protein>
    <submittedName>
        <fullName evidence="1">Uncharacterized protein</fullName>
    </submittedName>
</protein>
<evidence type="ECO:0000313" key="1">
    <source>
        <dbReference type="EMBL" id="ASO06891.1"/>
    </source>
</evidence>
<organism evidence="1 2">
    <name type="scientific">Arenibacter algicola</name>
    <dbReference type="NCBI Taxonomy" id="616991"/>
    <lineage>
        <taxon>Bacteria</taxon>
        <taxon>Pseudomonadati</taxon>
        <taxon>Bacteroidota</taxon>
        <taxon>Flavobacteriia</taxon>
        <taxon>Flavobacteriales</taxon>
        <taxon>Flavobacteriaceae</taxon>
        <taxon>Arenibacter</taxon>
    </lineage>
</organism>
<dbReference type="AlphaFoldDB" id="A0A221V170"/>
<dbReference type="Pfam" id="PF20137">
    <property type="entry name" value="BubE"/>
    <property type="match status" value="1"/>
</dbReference>
<sequence>MKMLQHKFVEFIPEKVEEGVLYISIEYCTVIHKCVCGCGNEVVTPLSPTDWKLTFNGKVVSLYPSIGNWNFECKSHYWIRNNKIEFAGRWTETEIHLGREIDLDRKMDYFNEPTDTSKEDMVNQQNPKQTIWQKISKLLRL</sequence>
<dbReference type="InterPro" id="IPR045384">
    <property type="entry name" value="DUF6527"/>
</dbReference>
<dbReference type="EMBL" id="CP022515">
    <property type="protein sequence ID" value="ASO06891.1"/>
    <property type="molecule type" value="Genomic_DNA"/>
</dbReference>
<proteinExistence type="predicted"/>
<gene>
    <name evidence="1" type="ORF">AREALGSMS7_03470</name>
</gene>
<reference evidence="1 2" key="1">
    <citation type="submission" date="2017-07" db="EMBL/GenBank/DDBJ databases">
        <title>Genome Sequence of Arenibacter algicola Strain SMS7 Isolated from a culture of the Diatom Skeletonema marinoi.</title>
        <authorList>
            <person name="Topel M."/>
            <person name="Pinder M.I.M."/>
            <person name="Johansson O.N."/>
            <person name="Kourtchenko O."/>
            <person name="Godhe A."/>
            <person name="Clarke A.K."/>
        </authorList>
    </citation>
    <scope>NUCLEOTIDE SEQUENCE [LARGE SCALE GENOMIC DNA]</scope>
    <source>
        <strain evidence="1 2">SMS7</strain>
    </source>
</reference>
<evidence type="ECO:0000313" key="2">
    <source>
        <dbReference type="Proteomes" id="UP000204551"/>
    </source>
</evidence>
<dbReference type="KEGG" id="aalg:AREALGSMS7_03470"/>
<accession>A0A221V170</accession>
<dbReference type="Proteomes" id="UP000204551">
    <property type="component" value="Chromosome"/>
</dbReference>